<evidence type="ECO:0000256" key="8">
    <source>
        <dbReference type="ARBA" id="ARBA00023136"/>
    </source>
</evidence>
<feature type="compositionally biased region" description="Gly residues" evidence="11">
    <location>
        <begin position="361"/>
        <end position="370"/>
    </location>
</feature>
<feature type="domain" description="Sec20 C-terminal" evidence="13">
    <location>
        <begin position="187"/>
        <end position="275"/>
    </location>
</feature>
<evidence type="ECO:0000256" key="2">
    <source>
        <dbReference type="ARBA" id="ARBA00022448"/>
    </source>
</evidence>
<dbReference type="GO" id="GO:0031201">
    <property type="term" value="C:SNARE complex"/>
    <property type="evidence" value="ECO:0007669"/>
    <property type="project" value="TreeGrafter"/>
</dbReference>
<comment type="subcellular location">
    <subcellularLocation>
        <location evidence="1">Endoplasmic reticulum membrane</location>
        <topology evidence="1">Single-pass type IV membrane protein</topology>
    </subcellularLocation>
</comment>
<keyword evidence="4" id="KW-0256">Endoplasmic reticulum</keyword>
<feature type="coiled-coil region" evidence="10">
    <location>
        <begin position="50"/>
        <end position="77"/>
    </location>
</feature>
<accession>N1QHN3</accession>
<comment type="similarity">
    <text evidence="9">Belongs to the SEC20 family.</text>
</comment>
<dbReference type="PANTHER" id="PTHR12825:SF0">
    <property type="entry name" value="VESICLE TRANSPORT PROTEIN SEC20"/>
    <property type="match status" value="1"/>
</dbReference>
<evidence type="ECO:0000256" key="11">
    <source>
        <dbReference type="SAM" id="MobiDB-lite"/>
    </source>
</evidence>
<dbReference type="GO" id="GO:0005484">
    <property type="term" value="F:SNAP receptor activity"/>
    <property type="evidence" value="ECO:0007669"/>
    <property type="project" value="InterPro"/>
</dbReference>
<evidence type="ECO:0000313" key="15">
    <source>
        <dbReference type="Proteomes" id="UP000016931"/>
    </source>
</evidence>
<evidence type="ECO:0000256" key="12">
    <source>
        <dbReference type="SAM" id="Phobius"/>
    </source>
</evidence>
<dbReference type="OMA" id="WYLETTF"/>
<feature type="transmembrane region" description="Helical" evidence="12">
    <location>
        <begin position="255"/>
        <end position="273"/>
    </location>
</feature>
<dbReference type="EMBL" id="KB456267">
    <property type="protein sequence ID" value="EMF10663.1"/>
    <property type="molecule type" value="Genomic_DNA"/>
</dbReference>
<evidence type="ECO:0000256" key="6">
    <source>
        <dbReference type="ARBA" id="ARBA00022989"/>
    </source>
</evidence>
<evidence type="ECO:0000256" key="10">
    <source>
        <dbReference type="SAM" id="Coils"/>
    </source>
</evidence>
<keyword evidence="5" id="KW-0931">ER-Golgi transport</keyword>
<organism evidence="14 15">
    <name type="scientific">Sphaerulina musiva (strain SO2202)</name>
    <name type="common">Poplar stem canker fungus</name>
    <name type="synonym">Septoria musiva</name>
    <dbReference type="NCBI Taxonomy" id="692275"/>
    <lineage>
        <taxon>Eukaryota</taxon>
        <taxon>Fungi</taxon>
        <taxon>Dikarya</taxon>
        <taxon>Ascomycota</taxon>
        <taxon>Pezizomycotina</taxon>
        <taxon>Dothideomycetes</taxon>
        <taxon>Dothideomycetidae</taxon>
        <taxon>Mycosphaerellales</taxon>
        <taxon>Mycosphaerellaceae</taxon>
        <taxon>Sphaerulina</taxon>
    </lineage>
</organism>
<dbReference type="Pfam" id="PF03908">
    <property type="entry name" value="Sec20"/>
    <property type="match status" value="1"/>
</dbReference>
<evidence type="ECO:0000256" key="3">
    <source>
        <dbReference type="ARBA" id="ARBA00022692"/>
    </source>
</evidence>
<evidence type="ECO:0000259" key="13">
    <source>
        <dbReference type="Pfam" id="PF03908"/>
    </source>
</evidence>
<keyword evidence="7 10" id="KW-0175">Coiled coil</keyword>
<dbReference type="OrthoDB" id="46868at2759"/>
<evidence type="ECO:0000256" key="5">
    <source>
        <dbReference type="ARBA" id="ARBA00022892"/>
    </source>
</evidence>
<dbReference type="AlphaFoldDB" id="N1QHN3"/>
<evidence type="ECO:0000313" key="14">
    <source>
        <dbReference type="EMBL" id="EMF10663.1"/>
    </source>
</evidence>
<keyword evidence="8 12" id="KW-0472">Membrane</keyword>
<reference evidence="14 15" key="1">
    <citation type="journal article" date="2012" name="PLoS Pathog.">
        <title>Diverse lifestyles and strategies of plant pathogenesis encoded in the genomes of eighteen Dothideomycetes fungi.</title>
        <authorList>
            <person name="Ohm R.A."/>
            <person name="Feau N."/>
            <person name="Henrissat B."/>
            <person name="Schoch C.L."/>
            <person name="Horwitz B.A."/>
            <person name="Barry K.W."/>
            <person name="Condon B.J."/>
            <person name="Copeland A.C."/>
            <person name="Dhillon B."/>
            <person name="Glaser F."/>
            <person name="Hesse C.N."/>
            <person name="Kosti I."/>
            <person name="LaButti K."/>
            <person name="Lindquist E.A."/>
            <person name="Lucas S."/>
            <person name="Salamov A.A."/>
            <person name="Bradshaw R.E."/>
            <person name="Ciuffetti L."/>
            <person name="Hamelin R.C."/>
            <person name="Kema G.H.J."/>
            <person name="Lawrence C."/>
            <person name="Scott J.A."/>
            <person name="Spatafora J.W."/>
            <person name="Turgeon B.G."/>
            <person name="de Wit P.J.G.M."/>
            <person name="Zhong S."/>
            <person name="Goodwin S.B."/>
            <person name="Grigoriev I.V."/>
        </authorList>
    </citation>
    <scope>NUCLEOTIDE SEQUENCE [LARGE SCALE GENOMIC DNA]</scope>
    <source>
        <strain evidence="14 15">SO2202</strain>
    </source>
</reference>
<protein>
    <recommendedName>
        <fullName evidence="13">Sec20 C-terminal domain-containing protein</fullName>
    </recommendedName>
</protein>
<dbReference type="RefSeq" id="XP_016758784.1">
    <property type="nucleotide sequence ID" value="XM_016906337.1"/>
</dbReference>
<dbReference type="GO" id="GO:0006890">
    <property type="term" value="P:retrograde vesicle-mediated transport, Golgi to endoplasmic reticulum"/>
    <property type="evidence" value="ECO:0007669"/>
    <property type="project" value="InterPro"/>
</dbReference>
<evidence type="ECO:0000256" key="1">
    <source>
        <dbReference type="ARBA" id="ARBA00004163"/>
    </source>
</evidence>
<keyword evidence="3 12" id="KW-0812">Transmembrane</keyword>
<sequence length="475" mass="53309">MNAADLSAQLISLSDSLRTTTSLISKLAKLQFQPGTASFEDDGGARIELAQDIHESLKQLEEELEFLRQEADDYREQSSLRRRRDSRAGEEARVSAKVARVGEELVHSRQQFRNAQLAAKLASEKAKREEREALLQSYRREAEQIAAPPGDSVNGTKLSATEGLFARRSKHQQQKQLTKDEILANASTDVTAALRRTHDLLSTELSRSRFAQETFDESTAALKDLGEEYNNLDSILSNSRNLLGTLLRSQKSDTWYLETAFYILISTLSWLIFRRFLYGPLYLLPRFFINIVLFFANWIFLKPLFALLGLTGIVRTDSTPSISSTVLNSSTRTPLIIQPSATGRAEPLPEKLRDRTKAGGVRAGAGGSGAKVGKDPEREIQRQQDELERLREQEHILEGELSESIGKMADKSGQQGEKTGQGEENVVRRGDGTILQDRGDVPKNPKKKTFEADVEDRKQEEEEEKEKASTKRDEL</sequence>
<proteinExistence type="inferred from homology"/>
<dbReference type="InterPro" id="IPR005606">
    <property type="entry name" value="Sec20"/>
</dbReference>
<dbReference type="Proteomes" id="UP000016931">
    <property type="component" value="Unassembled WGS sequence"/>
</dbReference>
<dbReference type="GO" id="GO:0005789">
    <property type="term" value="C:endoplasmic reticulum membrane"/>
    <property type="evidence" value="ECO:0007669"/>
    <property type="project" value="UniProtKB-SubCell"/>
</dbReference>
<feature type="compositionally biased region" description="Basic and acidic residues" evidence="11">
    <location>
        <begin position="347"/>
        <end position="357"/>
    </location>
</feature>
<evidence type="ECO:0000256" key="7">
    <source>
        <dbReference type="ARBA" id="ARBA00023054"/>
    </source>
</evidence>
<feature type="region of interest" description="Disordered" evidence="11">
    <location>
        <begin position="399"/>
        <end position="475"/>
    </location>
</feature>
<feature type="compositionally biased region" description="Low complexity" evidence="11">
    <location>
        <begin position="413"/>
        <end position="424"/>
    </location>
</feature>
<dbReference type="STRING" id="692275.N1QHN3"/>
<feature type="transmembrane region" description="Helical" evidence="12">
    <location>
        <begin position="279"/>
        <end position="301"/>
    </location>
</feature>
<feature type="compositionally biased region" description="Basic and acidic residues" evidence="11">
    <location>
        <begin position="425"/>
        <end position="475"/>
    </location>
</feature>
<name>N1QHN3_SPHMS</name>
<dbReference type="HOGENOM" id="CLU_038503_1_0_1"/>
<dbReference type="PANTHER" id="PTHR12825">
    <property type="entry name" value="BNIP1-RELATED"/>
    <property type="match status" value="1"/>
</dbReference>
<dbReference type="GeneID" id="27903474"/>
<dbReference type="InterPro" id="IPR056173">
    <property type="entry name" value="Sec20_C"/>
</dbReference>
<keyword evidence="15" id="KW-1185">Reference proteome</keyword>
<feature type="coiled-coil region" evidence="10">
    <location>
        <begin position="112"/>
        <end position="141"/>
    </location>
</feature>
<gene>
    <name evidence="14" type="ORF">SEPMUDRAFT_150694</name>
</gene>
<dbReference type="eggNOG" id="ENOG502S7WD">
    <property type="taxonomic scope" value="Eukaryota"/>
</dbReference>
<evidence type="ECO:0000256" key="4">
    <source>
        <dbReference type="ARBA" id="ARBA00022824"/>
    </source>
</evidence>
<keyword evidence="2" id="KW-0813">Transport</keyword>
<keyword evidence="6 12" id="KW-1133">Transmembrane helix</keyword>
<feature type="region of interest" description="Disordered" evidence="11">
    <location>
        <begin position="346"/>
        <end position="378"/>
    </location>
</feature>
<evidence type="ECO:0000256" key="9">
    <source>
        <dbReference type="ARBA" id="ARBA00037934"/>
    </source>
</evidence>